<proteinExistence type="predicted"/>
<name>A0AAD7S3A7_9TELE</name>
<sequence>MRICPPRQPQQLRRPPLSLLYPIWLRTAHRLPVQQASMAGIWTQMRHAAVVTSATGVSGGGGSPWQPQEDTAGPRSRSHPRERRPPIQEESWGPGGGQGSLTAPFFPMGQAHFSLSPPFKGLHWGKKDGPGTTGSGPGSLCQQGKKGISQKRLNEERKGPSVQLLEDKCSL</sequence>
<comment type="caution">
    <text evidence="2">The sequence shown here is derived from an EMBL/GenBank/DDBJ whole genome shotgun (WGS) entry which is preliminary data.</text>
</comment>
<dbReference type="Proteomes" id="UP001221898">
    <property type="component" value="Unassembled WGS sequence"/>
</dbReference>
<dbReference type="AlphaFoldDB" id="A0AAD7S3A7"/>
<evidence type="ECO:0000313" key="2">
    <source>
        <dbReference type="EMBL" id="KAJ8395191.1"/>
    </source>
</evidence>
<protein>
    <submittedName>
        <fullName evidence="2">Uncharacterized protein</fullName>
    </submittedName>
</protein>
<gene>
    <name evidence="2" type="ORF">AAFF_G00036470</name>
</gene>
<evidence type="ECO:0000313" key="3">
    <source>
        <dbReference type="Proteomes" id="UP001221898"/>
    </source>
</evidence>
<reference evidence="2" key="1">
    <citation type="journal article" date="2023" name="Science">
        <title>Genome structures resolve the early diversification of teleost fishes.</title>
        <authorList>
            <person name="Parey E."/>
            <person name="Louis A."/>
            <person name="Montfort J."/>
            <person name="Bouchez O."/>
            <person name="Roques C."/>
            <person name="Iampietro C."/>
            <person name="Lluch J."/>
            <person name="Castinel A."/>
            <person name="Donnadieu C."/>
            <person name="Desvignes T."/>
            <person name="Floi Bucao C."/>
            <person name="Jouanno E."/>
            <person name="Wen M."/>
            <person name="Mejri S."/>
            <person name="Dirks R."/>
            <person name="Jansen H."/>
            <person name="Henkel C."/>
            <person name="Chen W.J."/>
            <person name="Zahm M."/>
            <person name="Cabau C."/>
            <person name="Klopp C."/>
            <person name="Thompson A.W."/>
            <person name="Robinson-Rechavi M."/>
            <person name="Braasch I."/>
            <person name="Lecointre G."/>
            <person name="Bobe J."/>
            <person name="Postlethwait J.H."/>
            <person name="Berthelot C."/>
            <person name="Roest Crollius H."/>
            <person name="Guiguen Y."/>
        </authorList>
    </citation>
    <scope>NUCLEOTIDE SEQUENCE</scope>
    <source>
        <strain evidence="2">NC1722</strain>
    </source>
</reference>
<accession>A0AAD7S3A7</accession>
<feature type="compositionally biased region" description="Basic and acidic residues" evidence="1">
    <location>
        <begin position="152"/>
        <end position="171"/>
    </location>
</feature>
<organism evidence="2 3">
    <name type="scientific">Aldrovandia affinis</name>
    <dbReference type="NCBI Taxonomy" id="143900"/>
    <lineage>
        <taxon>Eukaryota</taxon>
        <taxon>Metazoa</taxon>
        <taxon>Chordata</taxon>
        <taxon>Craniata</taxon>
        <taxon>Vertebrata</taxon>
        <taxon>Euteleostomi</taxon>
        <taxon>Actinopterygii</taxon>
        <taxon>Neopterygii</taxon>
        <taxon>Teleostei</taxon>
        <taxon>Notacanthiformes</taxon>
        <taxon>Halosauridae</taxon>
        <taxon>Aldrovandia</taxon>
    </lineage>
</organism>
<dbReference type="EMBL" id="JAINUG010000119">
    <property type="protein sequence ID" value="KAJ8395191.1"/>
    <property type="molecule type" value="Genomic_DNA"/>
</dbReference>
<keyword evidence="3" id="KW-1185">Reference proteome</keyword>
<evidence type="ECO:0000256" key="1">
    <source>
        <dbReference type="SAM" id="MobiDB-lite"/>
    </source>
</evidence>
<feature type="region of interest" description="Disordered" evidence="1">
    <location>
        <begin position="54"/>
        <end position="171"/>
    </location>
</feature>